<evidence type="ECO:0000313" key="2">
    <source>
        <dbReference type="Proteomes" id="UP001139701"/>
    </source>
</evidence>
<sequence>MNMQQFEQCRDSIENILEEYRSIIGKDFIGYQNHCIRMAGCCLAFLSQRTQNIDIDTVEKIAIAAAFHDIGIWTANTIDYLEPSIPPMLEYLAEQQKEHWSDEIRVMILEHHKITTTQYQQYPLVEIFRKADLADFSLGLVRSGVPKATIQFLKRKYPNAGFHKRLIELTVSNLPKSPLNPLPMMKW</sequence>
<name>A0A9X2B6U4_9GAMM</name>
<reference evidence="1" key="1">
    <citation type="submission" date="2022-02" db="EMBL/GenBank/DDBJ databases">
        <title>Acinetobacter A3.8 sp. nov., isolated from Sediment (Zhairuo Island).</title>
        <authorList>
            <person name="Zheng K."/>
        </authorList>
    </citation>
    <scope>NUCLEOTIDE SEQUENCE</scope>
    <source>
        <strain evidence="1">A3.8</strain>
    </source>
</reference>
<evidence type="ECO:0000313" key="1">
    <source>
        <dbReference type="EMBL" id="MCJ8147291.1"/>
    </source>
</evidence>
<dbReference type="SUPFAM" id="SSF109604">
    <property type="entry name" value="HD-domain/PDEase-like"/>
    <property type="match status" value="1"/>
</dbReference>
<gene>
    <name evidence="1" type="ORF">MKI79_10370</name>
</gene>
<dbReference type="RefSeq" id="WP_241573129.1">
    <property type="nucleotide sequence ID" value="NZ_JAKUML010000018.1"/>
</dbReference>
<organism evidence="1 2">
    <name type="scientific">Acinetobacter sedimenti</name>
    <dbReference type="NCBI Taxonomy" id="2919922"/>
    <lineage>
        <taxon>Bacteria</taxon>
        <taxon>Pseudomonadati</taxon>
        <taxon>Pseudomonadota</taxon>
        <taxon>Gammaproteobacteria</taxon>
        <taxon>Moraxellales</taxon>
        <taxon>Moraxellaceae</taxon>
        <taxon>Acinetobacter</taxon>
    </lineage>
</organism>
<proteinExistence type="predicted"/>
<dbReference type="EMBL" id="JAKUML010000018">
    <property type="protein sequence ID" value="MCJ8147291.1"/>
    <property type="molecule type" value="Genomic_DNA"/>
</dbReference>
<dbReference type="AlphaFoldDB" id="A0A9X2B6U4"/>
<dbReference type="Proteomes" id="UP001139701">
    <property type="component" value="Unassembled WGS sequence"/>
</dbReference>
<comment type="caution">
    <text evidence="1">The sequence shown here is derived from an EMBL/GenBank/DDBJ whole genome shotgun (WGS) entry which is preliminary data.</text>
</comment>
<dbReference type="Gene3D" id="1.10.3210.10">
    <property type="entry name" value="Hypothetical protein af1432"/>
    <property type="match status" value="1"/>
</dbReference>
<protein>
    <submittedName>
        <fullName evidence="1">HD domain-containing protein</fullName>
    </submittedName>
</protein>
<accession>A0A9X2B6U4</accession>
<keyword evidence="2" id="KW-1185">Reference proteome</keyword>